<evidence type="ECO:0000256" key="1">
    <source>
        <dbReference type="SAM" id="MobiDB-lite"/>
    </source>
</evidence>
<proteinExistence type="predicted"/>
<protein>
    <submittedName>
        <fullName evidence="2">Uncharacterized protein</fullName>
    </submittedName>
</protein>
<dbReference type="Proteomes" id="UP001417504">
    <property type="component" value="Unassembled WGS sequence"/>
</dbReference>
<gene>
    <name evidence="2" type="ORF">Sjap_008500</name>
</gene>
<organism evidence="2 3">
    <name type="scientific">Stephania japonica</name>
    <dbReference type="NCBI Taxonomy" id="461633"/>
    <lineage>
        <taxon>Eukaryota</taxon>
        <taxon>Viridiplantae</taxon>
        <taxon>Streptophyta</taxon>
        <taxon>Embryophyta</taxon>
        <taxon>Tracheophyta</taxon>
        <taxon>Spermatophyta</taxon>
        <taxon>Magnoliopsida</taxon>
        <taxon>Ranunculales</taxon>
        <taxon>Menispermaceae</taxon>
        <taxon>Menispermoideae</taxon>
        <taxon>Cissampelideae</taxon>
        <taxon>Stephania</taxon>
    </lineage>
</organism>
<keyword evidence="3" id="KW-1185">Reference proteome</keyword>
<reference evidence="2 3" key="1">
    <citation type="submission" date="2024-01" db="EMBL/GenBank/DDBJ databases">
        <title>Genome assemblies of Stephania.</title>
        <authorList>
            <person name="Yang L."/>
        </authorList>
    </citation>
    <scope>NUCLEOTIDE SEQUENCE [LARGE SCALE GENOMIC DNA]</scope>
    <source>
        <strain evidence="2">QJT</strain>
        <tissue evidence="2">Leaf</tissue>
    </source>
</reference>
<feature type="compositionally biased region" description="Basic and acidic residues" evidence="1">
    <location>
        <begin position="79"/>
        <end position="96"/>
    </location>
</feature>
<accession>A0AAP0PEI3</accession>
<name>A0AAP0PEI3_9MAGN</name>
<evidence type="ECO:0000313" key="3">
    <source>
        <dbReference type="Proteomes" id="UP001417504"/>
    </source>
</evidence>
<sequence length="133" mass="14910">MYDPNRVTTLALLVSIEALDDFDDQKSILRMGILKLDGGLTLPEFTVKCMNPRITKEVLREDEKGRGRWTMRGIGIGNETDRDCDRRNKDKNERSAVESTTETMIITGAETITSQCKVVGGSEARRARCNGQE</sequence>
<comment type="caution">
    <text evidence="2">The sequence shown here is derived from an EMBL/GenBank/DDBJ whole genome shotgun (WGS) entry which is preliminary data.</text>
</comment>
<evidence type="ECO:0000313" key="2">
    <source>
        <dbReference type="EMBL" id="KAK9137906.1"/>
    </source>
</evidence>
<dbReference type="AlphaFoldDB" id="A0AAP0PEI3"/>
<feature type="region of interest" description="Disordered" evidence="1">
    <location>
        <begin position="70"/>
        <end position="100"/>
    </location>
</feature>
<dbReference type="EMBL" id="JBBNAE010000003">
    <property type="protein sequence ID" value="KAK9137906.1"/>
    <property type="molecule type" value="Genomic_DNA"/>
</dbReference>